<dbReference type="Proteomes" id="UP001141806">
    <property type="component" value="Unassembled WGS sequence"/>
</dbReference>
<dbReference type="GO" id="GO:0000470">
    <property type="term" value="P:maturation of LSU-rRNA"/>
    <property type="evidence" value="ECO:0007669"/>
    <property type="project" value="TreeGrafter"/>
</dbReference>
<sequence length="105" mass="11500">MAAPSSLLFFTSSLNLPLSNETLRGNGAEEEAEWKSKGETKKEKQLVGEKGHVKPTNFLDSHEKFLLGVATKGVVKLFNAVNKAQNAQKGLNPSRFKDAKGMLNR</sequence>
<dbReference type="EMBL" id="JAMYWD010000008">
    <property type="protein sequence ID" value="KAJ4964040.1"/>
    <property type="molecule type" value="Genomic_DNA"/>
</dbReference>
<organism evidence="3 4">
    <name type="scientific">Protea cynaroides</name>
    <dbReference type="NCBI Taxonomy" id="273540"/>
    <lineage>
        <taxon>Eukaryota</taxon>
        <taxon>Viridiplantae</taxon>
        <taxon>Streptophyta</taxon>
        <taxon>Embryophyta</taxon>
        <taxon>Tracheophyta</taxon>
        <taxon>Spermatophyta</taxon>
        <taxon>Magnoliopsida</taxon>
        <taxon>Proteales</taxon>
        <taxon>Proteaceae</taxon>
        <taxon>Protea</taxon>
    </lineage>
</organism>
<dbReference type="OrthoDB" id="20949at2759"/>
<evidence type="ECO:0000313" key="3">
    <source>
        <dbReference type="EMBL" id="KAJ4964040.1"/>
    </source>
</evidence>
<dbReference type="AlphaFoldDB" id="A0A9Q0K6J3"/>
<gene>
    <name evidence="3" type="ORF">NE237_023979</name>
</gene>
<dbReference type="PANTHER" id="PTHR13245">
    <property type="entry name" value="RRP15-LIKE PROTEIN"/>
    <property type="match status" value="1"/>
</dbReference>
<evidence type="ECO:0008006" key="5">
    <source>
        <dbReference type="Google" id="ProtNLM"/>
    </source>
</evidence>
<keyword evidence="4" id="KW-1185">Reference proteome</keyword>
<dbReference type="GO" id="GO:0000460">
    <property type="term" value="P:maturation of 5.8S rRNA"/>
    <property type="evidence" value="ECO:0007669"/>
    <property type="project" value="TreeGrafter"/>
</dbReference>
<evidence type="ECO:0000256" key="2">
    <source>
        <dbReference type="SAM" id="MobiDB-lite"/>
    </source>
</evidence>
<comment type="similarity">
    <text evidence="1">Belongs to the RRP15 family.</text>
</comment>
<dbReference type="GO" id="GO:0030687">
    <property type="term" value="C:preribosome, large subunit precursor"/>
    <property type="evidence" value="ECO:0007669"/>
    <property type="project" value="TreeGrafter"/>
</dbReference>
<dbReference type="Pfam" id="PF07890">
    <property type="entry name" value="Rrp15p"/>
    <property type="match status" value="1"/>
</dbReference>
<name>A0A9Q0K6J3_9MAGN</name>
<dbReference type="InterPro" id="IPR012459">
    <property type="entry name" value="Rrp15"/>
</dbReference>
<feature type="compositionally biased region" description="Basic and acidic residues" evidence="2">
    <location>
        <begin position="33"/>
        <end position="49"/>
    </location>
</feature>
<protein>
    <recommendedName>
        <fullName evidence="5">RRP15-like protein</fullName>
    </recommendedName>
</protein>
<dbReference type="PANTHER" id="PTHR13245:SF14">
    <property type="entry name" value="RRP15-LIKE PROTEIN"/>
    <property type="match status" value="1"/>
</dbReference>
<comment type="caution">
    <text evidence="3">The sequence shown here is derived from an EMBL/GenBank/DDBJ whole genome shotgun (WGS) entry which is preliminary data.</text>
</comment>
<evidence type="ECO:0000256" key="1">
    <source>
        <dbReference type="ARBA" id="ARBA00007462"/>
    </source>
</evidence>
<feature type="region of interest" description="Disordered" evidence="2">
    <location>
        <begin position="21"/>
        <end position="49"/>
    </location>
</feature>
<reference evidence="3" key="1">
    <citation type="journal article" date="2023" name="Plant J.">
        <title>The genome of the king protea, Protea cynaroides.</title>
        <authorList>
            <person name="Chang J."/>
            <person name="Duong T.A."/>
            <person name="Schoeman C."/>
            <person name="Ma X."/>
            <person name="Roodt D."/>
            <person name="Barker N."/>
            <person name="Li Z."/>
            <person name="Van de Peer Y."/>
            <person name="Mizrachi E."/>
        </authorList>
    </citation>
    <scope>NUCLEOTIDE SEQUENCE</scope>
    <source>
        <tissue evidence="3">Young leaves</tissue>
    </source>
</reference>
<proteinExistence type="inferred from homology"/>
<accession>A0A9Q0K6J3</accession>
<evidence type="ECO:0000313" key="4">
    <source>
        <dbReference type="Proteomes" id="UP001141806"/>
    </source>
</evidence>